<keyword evidence="4" id="KW-1185">Reference proteome</keyword>
<dbReference type="CDD" id="cd17470">
    <property type="entry name" value="T3SS_Flik_C"/>
    <property type="match status" value="1"/>
</dbReference>
<dbReference type="OrthoDB" id="7203912at2"/>
<evidence type="ECO:0000256" key="1">
    <source>
        <dbReference type="SAM" id="MobiDB-lite"/>
    </source>
</evidence>
<comment type="caution">
    <text evidence="3">The sequence shown here is derived from an EMBL/GenBank/DDBJ whole genome shotgun (WGS) entry which is preliminary data.</text>
</comment>
<dbReference type="Gene3D" id="3.30.750.140">
    <property type="match status" value="1"/>
</dbReference>
<gene>
    <name evidence="3" type="ORF">ISM_05860</name>
</gene>
<keyword evidence="3" id="KW-0969">Cilium</keyword>
<feature type="region of interest" description="Disordered" evidence="1">
    <location>
        <begin position="1"/>
        <end position="121"/>
    </location>
</feature>
<keyword evidence="3" id="KW-0282">Flagellum</keyword>
<evidence type="ECO:0000259" key="2">
    <source>
        <dbReference type="Pfam" id="PF02120"/>
    </source>
</evidence>
<reference evidence="3 4" key="1">
    <citation type="submission" date="2005-12" db="EMBL/GenBank/DDBJ databases">
        <authorList>
            <person name="Moran M.A."/>
            <person name="Ferriera S."/>
            <person name="Johnson J."/>
            <person name="Kravitz S."/>
            <person name="Halpern A."/>
            <person name="Remington K."/>
            <person name="Beeson K."/>
            <person name="Tran B."/>
            <person name="Rogers Y.-H."/>
            <person name="Friedman R."/>
            <person name="Venter J.C."/>
        </authorList>
    </citation>
    <scope>NUCLEOTIDE SEQUENCE [LARGE SCALE GENOMIC DNA]</scope>
    <source>
        <strain evidence="4">ATCC BAA-591 / DSM 15170 / ISM</strain>
    </source>
</reference>
<name>A3SKB4_ROSNI</name>
<dbReference type="Pfam" id="PF02120">
    <property type="entry name" value="Flg_hook"/>
    <property type="match status" value="1"/>
</dbReference>
<feature type="compositionally biased region" description="Basic and acidic residues" evidence="1">
    <location>
        <begin position="35"/>
        <end position="65"/>
    </location>
</feature>
<keyword evidence="3" id="KW-0966">Cell projection</keyword>
<organism evidence="3 4">
    <name type="scientific">Roseovarius nubinhibens (strain ATCC BAA-591 / DSM 15170 / ISM)</name>
    <dbReference type="NCBI Taxonomy" id="89187"/>
    <lineage>
        <taxon>Bacteria</taxon>
        <taxon>Pseudomonadati</taxon>
        <taxon>Pseudomonadota</taxon>
        <taxon>Alphaproteobacteria</taxon>
        <taxon>Rhodobacterales</taxon>
        <taxon>Roseobacteraceae</taxon>
        <taxon>Roseovarius</taxon>
    </lineage>
</organism>
<dbReference type="STRING" id="89187.ISM_05860"/>
<dbReference type="Proteomes" id="UP000005954">
    <property type="component" value="Unassembled WGS sequence"/>
</dbReference>
<feature type="compositionally biased region" description="Low complexity" evidence="1">
    <location>
        <begin position="66"/>
        <end position="79"/>
    </location>
</feature>
<dbReference type="EMBL" id="AALY01000001">
    <property type="protein sequence ID" value="EAP77795.1"/>
    <property type="molecule type" value="Genomic_DNA"/>
</dbReference>
<feature type="domain" description="Flagellar hook-length control protein-like C-terminal" evidence="2">
    <location>
        <begin position="340"/>
        <end position="410"/>
    </location>
</feature>
<feature type="region of interest" description="Disordered" evidence="1">
    <location>
        <begin position="157"/>
        <end position="292"/>
    </location>
</feature>
<dbReference type="InterPro" id="IPR038610">
    <property type="entry name" value="FliK-like_C_sf"/>
</dbReference>
<accession>A3SKB4</accession>
<dbReference type="eggNOG" id="COG3144">
    <property type="taxonomic scope" value="Bacteria"/>
</dbReference>
<evidence type="ECO:0000313" key="3">
    <source>
        <dbReference type="EMBL" id="EAP77795.1"/>
    </source>
</evidence>
<protein>
    <submittedName>
        <fullName evidence="3">Flagellar hook-length control protein</fullName>
    </submittedName>
</protein>
<proteinExistence type="predicted"/>
<evidence type="ECO:0000313" key="4">
    <source>
        <dbReference type="Proteomes" id="UP000005954"/>
    </source>
</evidence>
<dbReference type="HOGENOM" id="CLU_605310_0_0_5"/>
<sequence>MQDFISQIRGANVAPPQAKTAPSVPGAATPKQPAKSHESFEHIVNRRAEKGEETPQSEPESRLASEAETTSAEVAIEEVQTVAESPDMGASQDGYERLRDPATRATGAGEELPQEASHIAEDDLQNADDWQPLPAPMQTDDTTAAMTRVLEIEEVAVGQSPSDRLSRAAGTPFEAVTVAQPARAIRDPAQDGKAASPPLAAGSGFGPAPAVSATTGAPFDLPEQSGGEGRSREDPTGDRAQPSRPEAAPRANPIAPATAFGTGEASEAARRVAGDASSSPGDGGERSLSGLTDMRSISDPLRFGPVSLPPGSATAQAADIGQQLVARLVRAGPDGPRIPGQVDLTLNPAELGRVRLSMAPGEAGLVVTIHADRPETLDLMRRHSEQLMQEFRQAGFERAELSFGGTGSGQARDQMPDQAELLELDLSEEEGPVAVQAAAQELLLSDGLNLRL</sequence>
<dbReference type="InterPro" id="IPR021136">
    <property type="entry name" value="Flagellar_hook_control-like_C"/>
</dbReference>
<dbReference type="AlphaFoldDB" id="A3SKB4"/>